<evidence type="ECO:0000256" key="1">
    <source>
        <dbReference type="SAM" id="Coils"/>
    </source>
</evidence>
<name>A0A1B2F5X0_PSEPU</name>
<dbReference type="InterPro" id="IPR051703">
    <property type="entry name" value="NF-kappa-B_Signaling_Reg"/>
</dbReference>
<dbReference type="InterPro" id="IPR019080">
    <property type="entry name" value="YqaJ_viral_recombinase"/>
</dbReference>
<evidence type="ECO:0000313" key="3">
    <source>
        <dbReference type="EMBL" id="ANY87699.1"/>
    </source>
</evidence>
<dbReference type="NCBIfam" id="TIGR03033">
    <property type="entry name" value="phage_rel_nuc"/>
    <property type="match status" value="1"/>
</dbReference>
<dbReference type="PANTHER" id="PTHR46609:SF8">
    <property type="entry name" value="YQAJ VIRAL RECOMBINASE DOMAIN-CONTAINING PROTEIN"/>
    <property type="match status" value="1"/>
</dbReference>
<reference evidence="3" key="1">
    <citation type="submission" date="2016-07" db="EMBL/GenBank/DDBJ databases">
        <title>New class B carbapenemase carried by novel plasmid in Pseudomonas putida enviromental strain in eastern Amazonia.</title>
        <authorList>
            <person name="Souza C.O."/>
            <person name="Lima K.V."/>
            <person name="Brasiliense D.M."/>
            <person name="Perez-Chaparro P.J."/>
            <person name="Mamizuka E.M."/>
            <person name="Lima M.O."/>
            <person name="Lima L.N."/>
            <person name="McCulloch J.A."/>
        </authorList>
    </citation>
    <scope>NUCLEOTIDE SEQUENCE [LARGE SCALE GENOMIC DNA]</scope>
    <source>
        <strain evidence="3">IEC33019</strain>
    </source>
</reference>
<dbReference type="Gene3D" id="3.90.320.10">
    <property type="match status" value="1"/>
</dbReference>
<dbReference type="SUPFAM" id="SSF52980">
    <property type="entry name" value="Restriction endonuclease-like"/>
    <property type="match status" value="1"/>
</dbReference>
<feature type="domain" description="YqaJ viral recombinase" evidence="2">
    <location>
        <begin position="7"/>
        <end position="150"/>
    </location>
</feature>
<dbReference type="PANTHER" id="PTHR46609">
    <property type="entry name" value="EXONUCLEASE, PHAGE-TYPE/RECB, C-TERMINAL DOMAIN-CONTAINING PROTEIN"/>
    <property type="match status" value="1"/>
</dbReference>
<feature type="coiled-coil region" evidence="1">
    <location>
        <begin position="180"/>
        <end position="207"/>
    </location>
</feature>
<dbReference type="InterPro" id="IPR011335">
    <property type="entry name" value="Restrct_endonuc-II-like"/>
</dbReference>
<keyword evidence="1" id="KW-0175">Coiled coil</keyword>
<dbReference type="RefSeq" id="WP_099593539.1">
    <property type="nucleotide sequence ID" value="NZ_CP016634.1"/>
</dbReference>
<dbReference type="InterPro" id="IPR011604">
    <property type="entry name" value="PDDEXK-like_dom_sf"/>
</dbReference>
<dbReference type="AlphaFoldDB" id="A0A1B2F5X0"/>
<gene>
    <name evidence="3" type="ORF">IEC33019_2143</name>
</gene>
<dbReference type="InterPro" id="IPR017482">
    <property type="entry name" value="Lambda-type_endonuclease"/>
</dbReference>
<protein>
    <submittedName>
        <fullName evidence="3">YqaJ-like viral recombinase domain protein</fullName>
    </submittedName>
</protein>
<accession>A0A1B2F5X0</accession>
<dbReference type="CDD" id="cd22343">
    <property type="entry name" value="PDDEXK_lambda_exonuclease-like"/>
    <property type="match status" value="1"/>
</dbReference>
<dbReference type="Pfam" id="PF09588">
    <property type="entry name" value="YqaJ"/>
    <property type="match status" value="1"/>
</dbReference>
<proteinExistence type="predicted"/>
<organism evidence="3">
    <name type="scientific">Pseudomonas putida</name>
    <name type="common">Arthrobacter siderocapsulatus</name>
    <dbReference type="NCBI Taxonomy" id="303"/>
    <lineage>
        <taxon>Bacteria</taxon>
        <taxon>Pseudomonadati</taxon>
        <taxon>Pseudomonadota</taxon>
        <taxon>Gammaproteobacteria</taxon>
        <taxon>Pseudomonadales</taxon>
        <taxon>Pseudomonadaceae</taxon>
        <taxon>Pseudomonas</taxon>
    </lineage>
</organism>
<dbReference type="EMBL" id="CP016634">
    <property type="protein sequence ID" value="ANY87699.1"/>
    <property type="molecule type" value="Genomic_DNA"/>
</dbReference>
<sequence length="209" mass="23456">MEQRSAEWFAARLGCVTASRVKDVMASGRGGAPSATRKNYMMELLCERLTGQQSGPDLSNKPAVQRGVELEPFACMAYEADKGLMVVETGLVMHPSIPGFGASPDGLVGDDGVLEIKCPNTATHIATMQSERHDPQYEWQMLAQMACTGRAWADFVSYDDRLPEPLQYVCHRFERDFKRIREMEAEIKAFLEELGDLEKEMRERMKEAA</sequence>
<evidence type="ECO:0000259" key="2">
    <source>
        <dbReference type="Pfam" id="PF09588"/>
    </source>
</evidence>